<evidence type="ECO:0000256" key="3">
    <source>
        <dbReference type="ARBA" id="ARBA00022729"/>
    </source>
</evidence>
<comment type="similarity">
    <text evidence="1">Belongs to the bacterial solute-binding protein 5 family.</text>
</comment>
<dbReference type="PANTHER" id="PTHR30290:SF9">
    <property type="entry name" value="OLIGOPEPTIDE-BINDING PROTEIN APPA"/>
    <property type="match status" value="1"/>
</dbReference>
<evidence type="ECO:0000313" key="6">
    <source>
        <dbReference type="Proteomes" id="UP000831782"/>
    </source>
</evidence>
<dbReference type="InterPro" id="IPR030678">
    <property type="entry name" value="Peptide/Ni-bd"/>
</dbReference>
<protein>
    <submittedName>
        <fullName evidence="5">ABC transporter substrate-binding protein</fullName>
    </submittedName>
</protein>
<evidence type="ECO:0000256" key="2">
    <source>
        <dbReference type="ARBA" id="ARBA00022448"/>
    </source>
</evidence>
<dbReference type="PIRSF" id="PIRSF002741">
    <property type="entry name" value="MppA"/>
    <property type="match status" value="1"/>
</dbReference>
<dbReference type="InterPro" id="IPR000914">
    <property type="entry name" value="SBP_5_dom"/>
</dbReference>
<evidence type="ECO:0000313" key="5">
    <source>
        <dbReference type="EMBL" id="UOQ48494.1"/>
    </source>
</evidence>
<keyword evidence="6" id="KW-1185">Reference proteome</keyword>
<proteinExistence type="inferred from homology"/>
<dbReference type="Gene3D" id="3.10.105.10">
    <property type="entry name" value="Dipeptide-binding Protein, Domain 3"/>
    <property type="match status" value="1"/>
</dbReference>
<dbReference type="SUPFAM" id="SSF53850">
    <property type="entry name" value="Periplasmic binding protein-like II"/>
    <property type="match status" value="1"/>
</dbReference>
<evidence type="ECO:0000256" key="1">
    <source>
        <dbReference type="ARBA" id="ARBA00005695"/>
    </source>
</evidence>
<sequence length="536" mass="59832">MKKLIIYSVIILGVLLTACSEKPQPSANDATNTTEARETNQLTLAIGGEPEQGFDPTTGWGRYGSPLFQSTLLSENADLEVTHDLATDYQVSDDGQKWAVTLRKDAVFSDGEPLTADDVVFTYETAKQAQSVVDVANLEKVEKNSNYEVTFYLKEPQSTFIHTLQTLGIVPKHAYDSDYAENPVGSGPYKIVEWRKGEQLIVERNPHYYGEQPAFDQLTFLFMGEDQAIAAAKAGEIDVLSVPITSADQSIDGMNRISLESVDNRGVMLPYPEPTTNEEGEKVGNGITSSLAIRQAMNYAVNREEIVEGVLNGEGTVAFSSVDGLPWGTSKAVIEDNNQVKAEEILKNAGWKRENDGIFEKDGQKASLTLYYPSGDQMRQSLSLVFADQMNDFGIEITTKSASWNEIEKQMYSNPVMMGWGSHNPIELYSLYHSSMQGIDYYNANYYHNEKVDNYLDQALNAKTEKEANEYWKLAQWDGSTGLSAVGDAPWVWLVNLNHIYYINENLKIGEQKVQPHGHGWPITDFITEWQLQQDG</sequence>
<dbReference type="CDD" id="cd08518">
    <property type="entry name" value="PBP2_NikA_DppA_OppA_like_19"/>
    <property type="match status" value="1"/>
</dbReference>
<dbReference type="Proteomes" id="UP000831782">
    <property type="component" value="Chromosome"/>
</dbReference>
<feature type="domain" description="Solute-binding protein family 5" evidence="4">
    <location>
        <begin position="81"/>
        <end position="426"/>
    </location>
</feature>
<dbReference type="RefSeq" id="WP_244719081.1">
    <property type="nucleotide sequence ID" value="NZ_CP095072.1"/>
</dbReference>
<dbReference type="Gene3D" id="3.40.190.10">
    <property type="entry name" value="Periplasmic binding protein-like II"/>
    <property type="match status" value="1"/>
</dbReference>
<dbReference type="InterPro" id="IPR039424">
    <property type="entry name" value="SBP_5"/>
</dbReference>
<evidence type="ECO:0000259" key="4">
    <source>
        <dbReference type="Pfam" id="PF00496"/>
    </source>
</evidence>
<dbReference type="PANTHER" id="PTHR30290">
    <property type="entry name" value="PERIPLASMIC BINDING COMPONENT OF ABC TRANSPORTER"/>
    <property type="match status" value="1"/>
</dbReference>
<name>A0ABY4EXZ1_9BACI</name>
<organism evidence="5 6">
    <name type="scientific">Gracilibacillus caseinilyticus</name>
    <dbReference type="NCBI Taxonomy" id="2932256"/>
    <lineage>
        <taxon>Bacteria</taxon>
        <taxon>Bacillati</taxon>
        <taxon>Bacillota</taxon>
        <taxon>Bacilli</taxon>
        <taxon>Bacillales</taxon>
        <taxon>Bacillaceae</taxon>
        <taxon>Gracilibacillus</taxon>
    </lineage>
</organism>
<accession>A0ABY4EXZ1</accession>
<dbReference type="PROSITE" id="PS51257">
    <property type="entry name" value="PROKAR_LIPOPROTEIN"/>
    <property type="match status" value="1"/>
</dbReference>
<dbReference type="EMBL" id="CP095072">
    <property type="protein sequence ID" value="UOQ48494.1"/>
    <property type="molecule type" value="Genomic_DNA"/>
</dbReference>
<gene>
    <name evidence="5" type="ORF">MUN88_21100</name>
</gene>
<keyword evidence="2" id="KW-0813">Transport</keyword>
<dbReference type="Pfam" id="PF00496">
    <property type="entry name" value="SBP_bac_5"/>
    <property type="match status" value="1"/>
</dbReference>
<reference evidence="5 6" key="1">
    <citation type="submission" date="2022-04" db="EMBL/GenBank/DDBJ databases">
        <title>Gracilibacillus sp. isolated from saltern.</title>
        <authorList>
            <person name="Won M."/>
            <person name="Lee C.-M."/>
            <person name="Woen H.-Y."/>
            <person name="Kwon S.-W."/>
        </authorList>
    </citation>
    <scope>NUCLEOTIDE SEQUENCE [LARGE SCALE GENOMIC DNA]</scope>
    <source>
        <strain evidence="5 6">SSWR10-1</strain>
    </source>
</reference>
<keyword evidence="3" id="KW-0732">Signal</keyword>